<organism evidence="1 2">
    <name type="scientific">Dreissena polymorpha</name>
    <name type="common">Zebra mussel</name>
    <name type="synonym">Mytilus polymorpha</name>
    <dbReference type="NCBI Taxonomy" id="45954"/>
    <lineage>
        <taxon>Eukaryota</taxon>
        <taxon>Metazoa</taxon>
        <taxon>Spiralia</taxon>
        <taxon>Lophotrochozoa</taxon>
        <taxon>Mollusca</taxon>
        <taxon>Bivalvia</taxon>
        <taxon>Autobranchia</taxon>
        <taxon>Heteroconchia</taxon>
        <taxon>Euheterodonta</taxon>
        <taxon>Imparidentia</taxon>
        <taxon>Neoheterodontei</taxon>
        <taxon>Myida</taxon>
        <taxon>Dreissenoidea</taxon>
        <taxon>Dreissenidae</taxon>
        <taxon>Dreissena</taxon>
    </lineage>
</organism>
<sequence length="230" mass="26653">MREKDFQEWRKLISADHIEMGTKYIRRLSKALHLAFFIVFLQKYHADKKEEEITDVLDSKNIDAHWMSFTSFPEEGSRRNGTFALHRDIMTHCDEVCAIAFAERLGGPQGYNLLLAALKSSLPFSFQNGESSYAAFPTKLLHEYYKSGIYYQNMKHSLFSTPIRGSKVNCLFDIQREMDHKDALKAFRSGSTVASVLPRMSLIDVLDDIHERTAHSKMEKTQDEKYEKEL</sequence>
<proteinExistence type="predicted"/>
<dbReference type="EMBL" id="JAIWYP010000013">
    <property type="protein sequence ID" value="KAH3719672.1"/>
    <property type="molecule type" value="Genomic_DNA"/>
</dbReference>
<evidence type="ECO:0000313" key="1">
    <source>
        <dbReference type="EMBL" id="KAH3719672.1"/>
    </source>
</evidence>
<evidence type="ECO:0000313" key="2">
    <source>
        <dbReference type="Proteomes" id="UP000828390"/>
    </source>
</evidence>
<accession>A0A9D4HI80</accession>
<reference evidence="1" key="1">
    <citation type="journal article" date="2019" name="bioRxiv">
        <title>The Genome of the Zebra Mussel, Dreissena polymorpha: A Resource for Invasive Species Research.</title>
        <authorList>
            <person name="McCartney M.A."/>
            <person name="Auch B."/>
            <person name="Kono T."/>
            <person name="Mallez S."/>
            <person name="Zhang Y."/>
            <person name="Obille A."/>
            <person name="Becker A."/>
            <person name="Abrahante J.E."/>
            <person name="Garbe J."/>
            <person name="Badalamenti J.P."/>
            <person name="Herman A."/>
            <person name="Mangelson H."/>
            <person name="Liachko I."/>
            <person name="Sullivan S."/>
            <person name="Sone E.D."/>
            <person name="Koren S."/>
            <person name="Silverstein K.A.T."/>
            <person name="Beckman K.B."/>
            <person name="Gohl D.M."/>
        </authorList>
    </citation>
    <scope>NUCLEOTIDE SEQUENCE</scope>
    <source>
        <strain evidence="1">Duluth1</strain>
        <tissue evidence="1">Whole animal</tissue>
    </source>
</reference>
<protein>
    <submittedName>
        <fullName evidence="1">Uncharacterized protein</fullName>
    </submittedName>
</protein>
<comment type="caution">
    <text evidence="1">The sequence shown here is derived from an EMBL/GenBank/DDBJ whole genome shotgun (WGS) entry which is preliminary data.</text>
</comment>
<reference evidence="1" key="2">
    <citation type="submission" date="2020-11" db="EMBL/GenBank/DDBJ databases">
        <authorList>
            <person name="McCartney M.A."/>
            <person name="Auch B."/>
            <person name="Kono T."/>
            <person name="Mallez S."/>
            <person name="Becker A."/>
            <person name="Gohl D.M."/>
            <person name="Silverstein K.A.T."/>
            <person name="Koren S."/>
            <person name="Bechman K.B."/>
            <person name="Herman A."/>
            <person name="Abrahante J.E."/>
            <person name="Garbe J."/>
        </authorList>
    </citation>
    <scope>NUCLEOTIDE SEQUENCE</scope>
    <source>
        <strain evidence="1">Duluth1</strain>
        <tissue evidence="1">Whole animal</tissue>
    </source>
</reference>
<gene>
    <name evidence="1" type="ORF">DPMN_062526</name>
</gene>
<dbReference type="AlphaFoldDB" id="A0A9D4HI80"/>
<name>A0A9D4HI80_DREPO</name>
<keyword evidence="2" id="KW-1185">Reference proteome</keyword>
<dbReference type="Proteomes" id="UP000828390">
    <property type="component" value="Unassembled WGS sequence"/>
</dbReference>